<feature type="chain" id="PRO_5008518361" description="DUF3108 domain-containing protein" evidence="2">
    <location>
        <begin position="25"/>
        <end position="249"/>
    </location>
</feature>
<protein>
    <recommendedName>
        <fullName evidence="5">DUF3108 domain-containing protein</fullName>
    </recommendedName>
</protein>
<feature type="region of interest" description="Disordered" evidence="1">
    <location>
        <begin position="118"/>
        <end position="137"/>
    </location>
</feature>
<keyword evidence="2" id="KW-0732">Signal</keyword>
<dbReference type="KEGG" id="rmb:K529_010000"/>
<dbReference type="InterPro" id="IPR021457">
    <property type="entry name" value="DUF3108"/>
</dbReference>
<evidence type="ECO:0000256" key="1">
    <source>
        <dbReference type="SAM" id="MobiDB-lite"/>
    </source>
</evidence>
<dbReference type="AlphaFoldDB" id="A0A1B1A3D9"/>
<evidence type="ECO:0000256" key="2">
    <source>
        <dbReference type="SAM" id="SignalP"/>
    </source>
</evidence>
<evidence type="ECO:0000313" key="4">
    <source>
        <dbReference type="Proteomes" id="UP000013243"/>
    </source>
</evidence>
<gene>
    <name evidence="3" type="ORF">K529_010000</name>
</gene>
<dbReference type="EMBL" id="CP015230">
    <property type="protein sequence ID" value="ANP41094.1"/>
    <property type="molecule type" value="Genomic_DNA"/>
</dbReference>
<organism evidence="3 4">
    <name type="scientific">Tritonibacter mobilis F1926</name>
    <dbReference type="NCBI Taxonomy" id="1265309"/>
    <lineage>
        <taxon>Bacteria</taxon>
        <taxon>Pseudomonadati</taxon>
        <taxon>Pseudomonadota</taxon>
        <taxon>Alphaproteobacteria</taxon>
        <taxon>Rhodobacterales</taxon>
        <taxon>Paracoccaceae</taxon>
        <taxon>Tritonibacter</taxon>
    </lineage>
</organism>
<sequence>MRRYLVLRGVILLAAFISPMVVFANDPSTRDQQHYVVRGLGVKLGTFTLASQRSGGTYGVRSRFTSTGAVALLAKVHFEMQARGRWTPAGPRPAWFLENVNTGQRQSTAQLDYANGVPRVTGGRLGADTPPLRPEHQRDTVDPATAIFRAVAPQAADDLCTLDQPIFDGARRTRLVLGPPRPKGAGFVCRGTLHREDGYSTRELARAKSFDLELSYEAGPDGRFHMSAAKVATVFGTVTLQGGLTQAGR</sequence>
<dbReference type="STRING" id="1265309.K529_010000"/>
<name>A0A1B1A3D9_9RHOB</name>
<dbReference type="Proteomes" id="UP000013243">
    <property type="component" value="Chromosome"/>
</dbReference>
<feature type="signal peptide" evidence="2">
    <location>
        <begin position="1"/>
        <end position="24"/>
    </location>
</feature>
<evidence type="ECO:0008006" key="5">
    <source>
        <dbReference type="Google" id="ProtNLM"/>
    </source>
</evidence>
<dbReference type="GeneID" id="28250166"/>
<reference evidence="3 4" key="1">
    <citation type="journal article" date="2016" name="ISME J.">
        <title>Global occurrence and heterogeneity of the Roseobacter-clade species Ruegeria mobilis.</title>
        <authorList>
            <person name="Sonnenschein E."/>
            <person name="Gram L."/>
        </authorList>
    </citation>
    <scope>NUCLEOTIDE SEQUENCE [LARGE SCALE GENOMIC DNA]</scope>
    <source>
        <strain evidence="3 4">F1926</strain>
    </source>
</reference>
<proteinExistence type="predicted"/>
<accession>A0A1B1A3D9</accession>
<dbReference type="Pfam" id="PF11306">
    <property type="entry name" value="DUF3108"/>
    <property type="match status" value="1"/>
</dbReference>
<evidence type="ECO:0000313" key="3">
    <source>
        <dbReference type="EMBL" id="ANP41094.1"/>
    </source>
</evidence>
<dbReference type="RefSeq" id="WP_046002632.1">
    <property type="nucleotide sequence ID" value="NZ_CP015230.1"/>
</dbReference>
<dbReference type="OrthoDB" id="7844015at2"/>